<keyword evidence="8" id="KW-0862">Zinc</keyword>
<accession>A0ABQ9KR01</accession>
<keyword evidence="10 13" id="KW-0472">Membrane</keyword>
<keyword evidence="4" id="KW-0808">Transferase</keyword>
<dbReference type="PROSITE" id="PS50089">
    <property type="entry name" value="ZF_RING_2"/>
    <property type="match status" value="1"/>
</dbReference>
<evidence type="ECO:0000256" key="9">
    <source>
        <dbReference type="ARBA" id="ARBA00022989"/>
    </source>
</evidence>
<dbReference type="PANTHER" id="PTHR46905:SF21">
    <property type="entry name" value="RING-TYPE E3 UBIQUITIN TRANSFERASE"/>
    <property type="match status" value="1"/>
</dbReference>
<keyword evidence="6" id="KW-0479">Metal-binding</keyword>
<evidence type="ECO:0000259" key="14">
    <source>
        <dbReference type="PROSITE" id="PS50089"/>
    </source>
</evidence>
<dbReference type="Pfam" id="PF13639">
    <property type="entry name" value="zf-RING_2"/>
    <property type="match status" value="1"/>
</dbReference>
<comment type="caution">
    <text evidence="15">The sequence shown here is derived from an EMBL/GenBank/DDBJ whole genome shotgun (WGS) entry which is preliminary data.</text>
</comment>
<keyword evidence="12" id="KW-0863">Zinc-finger</keyword>
<sequence>METSLVRKHRLFLEKEMGMPPYHGNRESSENATDFTNFDGNMVIVLAVLLCALVCALGINSIVRCALRCGCRFISENSSVQAGSRPAEAAAGLKKSTLSQISVVRYETGLNIPVTDCPICLGEFAEGEKVRVLPKCNHGFHVKCIDKWLFSNSSCPLCRCPLFDHQAMMMNN</sequence>
<dbReference type="SUPFAM" id="SSF57850">
    <property type="entry name" value="RING/U-box"/>
    <property type="match status" value="1"/>
</dbReference>
<evidence type="ECO:0000256" key="12">
    <source>
        <dbReference type="PROSITE-ProRule" id="PRU00175"/>
    </source>
</evidence>
<reference evidence="15" key="1">
    <citation type="journal article" date="2023" name="Plant Biotechnol. J.">
        <title>Chromosome-level wild Hevea brasiliensis genome provides new tools for genomic-assisted breeding and valuable loci to elevate rubber yield.</title>
        <authorList>
            <person name="Cheng H."/>
            <person name="Song X."/>
            <person name="Hu Y."/>
            <person name="Wu T."/>
            <person name="Yang Q."/>
            <person name="An Z."/>
            <person name="Feng S."/>
            <person name="Deng Z."/>
            <person name="Wu W."/>
            <person name="Zeng X."/>
            <person name="Tu M."/>
            <person name="Wang X."/>
            <person name="Huang H."/>
        </authorList>
    </citation>
    <scope>NUCLEOTIDE SEQUENCE</scope>
    <source>
        <strain evidence="15">MT/VB/25A 57/8</strain>
    </source>
</reference>
<dbReference type="SMART" id="SM00184">
    <property type="entry name" value="RING"/>
    <property type="match status" value="1"/>
</dbReference>
<evidence type="ECO:0000256" key="3">
    <source>
        <dbReference type="ARBA" id="ARBA00012483"/>
    </source>
</evidence>
<keyword evidence="5 13" id="KW-0812">Transmembrane</keyword>
<comment type="subcellular location">
    <subcellularLocation>
        <location evidence="2">Membrane</location>
        <topology evidence="2">Single-pass membrane protein</topology>
    </subcellularLocation>
</comment>
<dbReference type="InterPro" id="IPR044602">
    <property type="entry name" value="ATL10/ATL72-79-like"/>
</dbReference>
<gene>
    <name evidence="15" type="ORF">P3X46_028103</name>
</gene>
<dbReference type="Proteomes" id="UP001174677">
    <property type="component" value="Chromosome 16"/>
</dbReference>
<evidence type="ECO:0000256" key="5">
    <source>
        <dbReference type="ARBA" id="ARBA00022692"/>
    </source>
</evidence>
<evidence type="ECO:0000256" key="1">
    <source>
        <dbReference type="ARBA" id="ARBA00000900"/>
    </source>
</evidence>
<dbReference type="EC" id="2.3.2.27" evidence="3"/>
<evidence type="ECO:0000256" key="2">
    <source>
        <dbReference type="ARBA" id="ARBA00004167"/>
    </source>
</evidence>
<organism evidence="15 16">
    <name type="scientific">Hevea brasiliensis</name>
    <name type="common">Para rubber tree</name>
    <name type="synonym">Siphonia brasiliensis</name>
    <dbReference type="NCBI Taxonomy" id="3981"/>
    <lineage>
        <taxon>Eukaryota</taxon>
        <taxon>Viridiplantae</taxon>
        <taxon>Streptophyta</taxon>
        <taxon>Embryophyta</taxon>
        <taxon>Tracheophyta</taxon>
        <taxon>Spermatophyta</taxon>
        <taxon>Magnoliopsida</taxon>
        <taxon>eudicotyledons</taxon>
        <taxon>Gunneridae</taxon>
        <taxon>Pentapetalae</taxon>
        <taxon>rosids</taxon>
        <taxon>fabids</taxon>
        <taxon>Malpighiales</taxon>
        <taxon>Euphorbiaceae</taxon>
        <taxon>Crotonoideae</taxon>
        <taxon>Micrandreae</taxon>
        <taxon>Hevea</taxon>
    </lineage>
</organism>
<proteinExistence type="inferred from homology"/>
<evidence type="ECO:0000313" key="16">
    <source>
        <dbReference type="Proteomes" id="UP001174677"/>
    </source>
</evidence>
<evidence type="ECO:0000256" key="13">
    <source>
        <dbReference type="SAM" id="Phobius"/>
    </source>
</evidence>
<evidence type="ECO:0000256" key="8">
    <source>
        <dbReference type="ARBA" id="ARBA00022833"/>
    </source>
</evidence>
<keyword evidence="9 13" id="KW-1133">Transmembrane helix</keyword>
<evidence type="ECO:0000256" key="4">
    <source>
        <dbReference type="ARBA" id="ARBA00022679"/>
    </source>
</evidence>
<dbReference type="InterPro" id="IPR013083">
    <property type="entry name" value="Znf_RING/FYVE/PHD"/>
</dbReference>
<dbReference type="InterPro" id="IPR001841">
    <property type="entry name" value="Znf_RING"/>
</dbReference>
<dbReference type="EMBL" id="JARPOI010000016">
    <property type="protein sequence ID" value="KAJ9145758.1"/>
    <property type="molecule type" value="Genomic_DNA"/>
</dbReference>
<comment type="catalytic activity">
    <reaction evidence="1">
        <text>S-ubiquitinyl-[E2 ubiquitin-conjugating enzyme]-L-cysteine + [acceptor protein]-L-lysine = [E2 ubiquitin-conjugating enzyme]-L-cysteine + N(6)-ubiquitinyl-[acceptor protein]-L-lysine.</text>
        <dbReference type="EC" id="2.3.2.27"/>
    </reaction>
</comment>
<evidence type="ECO:0000256" key="7">
    <source>
        <dbReference type="ARBA" id="ARBA00022786"/>
    </source>
</evidence>
<evidence type="ECO:0000313" key="15">
    <source>
        <dbReference type="EMBL" id="KAJ9145758.1"/>
    </source>
</evidence>
<keyword evidence="16" id="KW-1185">Reference proteome</keyword>
<dbReference type="PANTHER" id="PTHR46905">
    <property type="entry name" value="RING-H2 FINGER PROTEIN ATL78"/>
    <property type="match status" value="1"/>
</dbReference>
<comment type="similarity">
    <text evidence="11">Belongs to the RING-type zinc finger family. ATL subfamily.</text>
</comment>
<protein>
    <recommendedName>
        <fullName evidence="3">RING-type E3 ubiquitin transferase</fullName>
        <ecNumber evidence="3">2.3.2.27</ecNumber>
    </recommendedName>
</protein>
<evidence type="ECO:0000256" key="10">
    <source>
        <dbReference type="ARBA" id="ARBA00023136"/>
    </source>
</evidence>
<dbReference type="Gene3D" id="3.30.40.10">
    <property type="entry name" value="Zinc/RING finger domain, C3HC4 (zinc finger)"/>
    <property type="match status" value="1"/>
</dbReference>
<evidence type="ECO:0000256" key="11">
    <source>
        <dbReference type="ARBA" id="ARBA00024209"/>
    </source>
</evidence>
<feature type="domain" description="RING-type" evidence="14">
    <location>
        <begin position="117"/>
        <end position="159"/>
    </location>
</feature>
<feature type="transmembrane region" description="Helical" evidence="13">
    <location>
        <begin position="42"/>
        <end position="63"/>
    </location>
</feature>
<dbReference type="CDD" id="cd16461">
    <property type="entry name" value="RING-H2_EL5-like"/>
    <property type="match status" value="1"/>
</dbReference>
<name>A0ABQ9KR01_HEVBR</name>
<evidence type="ECO:0000256" key="6">
    <source>
        <dbReference type="ARBA" id="ARBA00022723"/>
    </source>
</evidence>
<keyword evidence="7" id="KW-0833">Ubl conjugation pathway</keyword>